<dbReference type="Gene3D" id="4.10.280.10">
    <property type="entry name" value="Helix-loop-helix DNA-binding domain"/>
    <property type="match status" value="1"/>
</dbReference>
<dbReference type="RefSeq" id="WP_014372168.1">
    <property type="nucleotide sequence ID" value="NC_016935.1"/>
</dbReference>
<evidence type="ECO:0008006" key="3">
    <source>
        <dbReference type="Google" id="ProtNLM"/>
    </source>
</evidence>
<reference evidence="1 2" key="1">
    <citation type="journal article" date="2012" name="J. Bacteriol.">
        <title>Complete Genome Sequence of Paenibacillus mucilaginosus 3016, a Bacterium Functional as Microbial Fertilizer.</title>
        <authorList>
            <person name="Ma M."/>
            <person name="Wang Z."/>
            <person name="Li L."/>
            <person name="Jiang X."/>
            <person name="Guan D."/>
            <person name="Cao F."/>
            <person name="Chen H."/>
            <person name="Wang X."/>
            <person name="Shen D."/>
            <person name="Du B."/>
            <person name="Li J."/>
        </authorList>
    </citation>
    <scope>NUCLEOTIDE SEQUENCE [LARGE SCALE GENOMIC DNA]</scope>
    <source>
        <strain evidence="1 2">3016</strain>
    </source>
</reference>
<dbReference type="EMBL" id="CP003235">
    <property type="protein sequence ID" value="AFC33047.1"/>
    <property type="molecule type" value="Genomic_DNA"/>
</dbReference>
<dbReference type="HOGENOM" id="CLU_189146_0_0_9"/>
<proteinExistence type="predicted"/>
<dbReference type="Pfam" id="PF09388">
    <property type="entry name" value="SpoOE-like"/>
    <property type="match status" value="1"/>
</dbReference>
<dbReference type="InterPro" id="IPR036638">
    <property type="entry name" value="HLH_DNA-bd_sf"/>
</dbReference>
<dbReference type="Proteomes" id="UP000007523">
    <property type="component" value="Chromosome"/>
</dbReference>
<dbReference type="KEGG" id="pmq:PM3016_6417"/>
<organism evidence="1 2">
    <name type="scientific">Paenibacillus mucilaginosus 3016</name>
    <dbReference type="NCBI Taxonomy" id="1116391"/>
    <lineage>
        <taxon>Bacteria</taxon>
        <taxon>Bacillati</taxon>
        <taxon>Bacillota</taxon>
        <taxon>Bacilli</taxon>
        <taxon>Bacillales</taxon>
        <taxon>Paenibacillaceae</taxon>
        <taxon>Paenibacillus</taxon>
    </lineage>
</organism>
<evidence type="ECO:0000313" key="2">
    <source>
        <dbReference type="Proteomes" id="UP000007523"/>
    </source>
</evidence>
<gene>
    <name evidence="1" type="ORF">PM3016_6417</name>
</gene>
<dbReference type="GO" id="GO:0046983">
    <property type="term" value="F:protein dimerization activity"/>
    <property type="evidence" value="ECO:0007669"/>
    <property type="project" value="InterPro"/>
</dbReference>
<dbReference type="InterPro" id="IPR018540">
    <property type="entry name" value="Spo0E-like"/>
</dbReference>
<evidence type="ECO:0000313" key="1">
    <source>
        <dbReference type="EMBL" id="AFC33047.1"/>
    </source>
</evidence>
<dbReference type="AlphaFoldDB" id="H6NGG5"/>
<accession>H6NGG5</accession>
<dbReference type="InterPro" id="IPR037208">
    <property type="entry name" value="Spo0E-like_sf"/>
</dbReference>
<protein>
    <recommendedName>
        <fullName evidence="3">Spo0E like sporulation regulatory protein</fullName>
    </recommendedName>
</protein>
<dbReference type="GO" id="GO:0043937">
    <property type="term" value="P:regulation of sporulation"/>
    <property type="evidence" value="ECO:0007669"/>
    <property type="project" value="InterPro"/>
</dbReference>
<dbReference type="STRING" id="1116391.PM3016_6417"/>
<keyword evidence="2" id="KW-1185">Reference proteome</keyword>
<dbReference type="SUPFAM" id="SSF140500">
    <property type="entry name" value="BAS1536-like"/>
    <property type="match status" value="1"/>
</dbReference>
<name>H6NGG5_9BACL</name>
<sequence length="89" mass="10554">MAFPEYQLRQNFNLGWIRESEEKSKWIFGKRKKGSAASTLEDDIYRLRQEMEQLVQSGNSLTSSRVVEISMELDIKINEYMQGFRRSRS</sequence>